<organism evidence="1 2">
    <name type="scientific">Prauserella cavernicola</name>
    <dbReference type="NCBI Taxonomy" id="2800127"/>
    <lineage>
        <taxon>Bacteria</taxon>
        <taxon>Bacillati</taxon>
        <taxon>Actinomycetota</taxon>
        <taxon>Actinomycetes</taxon>
        <taxon>Pseudonocardiales</taxon>
        <taxon>Pseudonocardiaceae</taxon>
        <taxon>Prauserella</taxon>
    </lineage>
</organism>
<sequence>MSGQVCRKCGEPMAAHDDKTVRWGDRRCGRGMHNRCYQRELRAGNATAYPRQLRPGVEVIEDWTFLAAQNLTRRAAAERMGMSLGALERAIHRHRSTERAS</sequence>
<keyword evidence="2" id="KW-1185">Reference proteome</keyword>
<protein>
    <submittedName>
        <fullName evidence="1">Uncharacterized protein</fullName>
    </submittedName>
</protein>
<reference evidence="1" key="1">
    <citation type="submission" date="2020-12" db="EMBL/GenBank/DDBJ databases">
        <title>Prauserella sp. ASG 168, a novel actinomycete isolated from cave rock.</title>
        <authorList>
            <person name="Suriyachadkun C."/>
        </authorList>
    </citation>
    <scope>NUCLEOTIDE SEQUENCE</scope>
    <source>
        <strain evidence="1">ASG 168</strain>
    </source>
</reference>
<gene>
    <name evidence="1" type="ORF">JHE00_12305</name>
</gene>
<dbReference type="EMBL" id="JAENJH010000002">
    <property type="protein sequence ID" value="MBK1785108.1"/>
    <property type="molecule type" value="Genomic_DNA"/>
</dbReference>
<proteinExistence type="predicted"/>
<dbReference type="AlphaFoldDB" id="A0A934QTI2"/>
<name>A0A934QTI2_9PSEU</name>
<evidence type="ECO:0000313" key="1">
    <source>
        <dbReference type="EMBL" id="MBK1785108.1"/>
    </source>
</evidence>
<accession>A0A934QTI2</accession>
<comment type="caution">
    <text evidence="1">The sequence shown here is derived from an EMBL/GenBank/DDBJ whole genome shotgun (WGS) entry which is preliminary data.</text>
</comment>
<dbReference type="Proteomes" id="UP000635245">
    <property type="component" value="Unassembled WGS sequence"/>
</dbReference>
<evidence type="ECO:0000313" key="2">
    <source>
        <dbReference type="Proteomes" id="UP000635245"/>
    </source>
</evidence>
<dbReference type="RefSeq" id="WP_200317988.1">
    <property type="nucleotide sequence ID" value="NZ_JAENJH010000002.1"/>
</dbReference>